<evidence type="ECO:0000313" key="2">
    <source>
        <dbReference type="Proteomes" id="UP000177693"/>
    </source>
</evidence>
<organism evidence="1 2">
    <name type="scientific">Candidatus Nomurabacteria bacterium RIFCSPLOWO2_02_FULL_40_67</name>
    <dbReference type="NCBI Taxonomy" id="1801787"/>
    <lineage>
        <taxon>Bacteria</taxon>
        <taxon>Candidatus Nomuraibacteriota</taxon>
    </lineage>
</organism>
<proteinExistence type="predicted"/>
<dbReference type="EMBL" id="MFVL01000023">
    <property type="protein sequence ID" value="OGJ01195.1"/>
    <property type="molecule type" value="Genomic_DNA"/>
</dbReference>
<protein>
    <submittedName>
        <fullName evidence="1">Uncharacterized protein</fullName>
    </submittedName>
</protein>
<comment type="caution">
    <text evidence="1">The sequence shown here is derived from an EMBL/GenBank/DDBJ whole genome shotgun (WGS) entry which is preliminary data.</text>
</comment>
<name>A0A1F6Y4E2_9BACT</name>
<dbReference type="AlphaFoldDB" id="A0A1F6Y4E2"/>
<gene>
    <name evidence="1" type="ORF">A3I23_02830</name>
</gene>
<dbReference type="Proteomes" id="UP000177693">
    <property type="component" value="Unassembled WGS sequence"/>
</dbReference>
<evidence type="ECO:0000313" key="1">
    <source>
        <dbReference type="EMBL" id="OGJ01195.1"/>
    </source>
</evidence>
<sequence length="115" mass="13612">MGAFLRLLVLFRLWYTVDMVTLSIPQGLIKDGFVVLPRREYEDLLRAKQVNDIVVKRDKSFKVPKKHEKFYDDLDKELTESLREIKEGKVSDIFNTYEEGIKFLNSRKKFIPNEA</sequence>
<accession>A0A1F6Y4E2</accession>
<reference evidence="1 2" key="1">
    <citation type="journal article" date="2016" name="Nat. Commun.">
        <title>Thousands of microbial genomes shed light on interconnected biogeochemical processes in an aquifer system.</title>
        <authorList>
            <person name="Anantharaman K."/>
            <person name="Brown C.T."/>
            <person name="Hug L.A."/>
            <person name="Sharon I."/>
            <person name="Castelle C.J."/>
            <person name="Probst A.J."/>
            <person name="Thomas B.C."/>
            <person name="Singh A."/>
            <person name="Wilkins M.J."/>
            <person name="Karaoz U."/>
            <person name="Brodie E.L."/>
            <person name="Williams K.H."/>
            <person name="Hubbard S.S."/>
            <person name="Banfield J.F."/>
        </authorList>
    </citation>
    <scope>NUCLEOTIDE SEQUENCE [LARGE SCALE GENOMIC DNA]</scope>
</reference>